<dbReference type="Gene3D" id="2.10.70.10">
    <property type="entry name" value="Complement Module, domain 1"/>
    <property type="match status" value="2"/>
</dbReference>
<evidence type="ECO:0000259" key="7">
    <source>
        <dbReference type="PROSITE" id="PS50923"/>
    </source>
</evidence>
<dbReference type="EMBL" id="JACDTQ010001475">
    <property type="protein sequence ID" value="KAF5922478.1"/>
    <property type="molecule type" value="Genomic_DNA"/>
</dbReference>
<organism evidence="8 9">
    <name type="scientific">Diceros bicornis minor</name>
    <name type="common">South-central black rhinoceros</name>
    <dbReference type="NCBI Taxonomy" id="77932"/>
    <lineage>
        <taxon>Eukaryota</taxon>
        <taxon>Metazoa</taxon>
        <taxon>Chordata</taxon>
        <taxon>Craniata</taxon>
        <taxon>Vertebrata</taxon>
        <taxon>Euteleostomi</taxon>
        <taxon>Mammalia</taxon>
        <taxon>Eutheria</taxon>
        <taxon>Laurasiatheria</taxon>
        <taxon>Perissodactyla</taxon>
        <taxon>Rhinocerotidae</taxon>
        <taxon>Diceros</taxon>
    </lineage>
</organism>
<evidence type="ECO:0000256" key="4">
    <source>
        <dbReference type="ARBA" id="ARBA00023157"/>
    </source>
</evidence>
<evidence type="ECO:0000313" key="9">
    <source>
        <dbReference type="Proteomes" id="UP000551758"/>
    </source>
</evidence>
<protein>
    <recommendedName>
        <fullName evidence="7">Sushi domain-containing protein</fullName>
    </recommendedName>
</protein>
<dbReference type="CDD" id="cd00033">
    <property type="entry name" value="CCP"/>
    <property type="match status" value="2"/>
</dbReference>
<dbReference type="InterPro" id="IPR035976">
    <property type="entry name" value="Sushi/SCR/CCP_sf"/>
</dbReference>
<comment type="caution">
    <text evidence="6">Lacks conserved residue(s) required for the propagation of feature annotation.</text>
</comment>
<dbReference type="PANTHER" id="PTHR46393:SF7">
    <property type="entry name" value="COMPLEMENT C2"/>
    <property type="match status" value="1"/>
</dbReference>
<keyword evidence="3" id="KW-0677">Repeat</keyword>
<evidence type="ECO:0000256" key="5">
    <source>
        <dbReference type="ARBA" id="ARBA00023180"/>
    </source>
</evidence>
<dbReference type="SUPFAM" id="SSF57535">
    <property type="entry name" value="Complement control module/SCR domain"/>
    <property type="match status" value="2"/>
</dbReference>
<feature type="domain" description="Sushi" evidence="7">
    <location>
        <begin position="39"/>
        <end position="97"/>
    </location>
</feature>
<keyword evidence="9" id="KW-1185">Reference proteome</keyword>
<proteinExistence type="predicted"/>
<dbReference type="Proteomes" id="UP000551758">
    <property type="component" value="Unassembled WGS sequence"/>
</dbReference>
<accession>A0A7J7F3N1</accession>
<dbReference type="SMART" id="SM00032">
    <property type="entry name" value="CCP"/>
    <property type="match status" value="2"/>
</dbReference>
<evidence type="ECO:0000256" key="3">
    <source>
        <dbReference type="ARBA" id="ARBA00022737"/>
    </source>
</evidence>
<dbReference type="PROSITE" id="PS50923">
    <property type="entry name" value="SUSHI"/>
    <property type="match status" value="2"/>
</dbReference>
<feature type="non-terminal residue" evidence="8">
    <location>
        <position position="1"/>
    </location>
</feature>
<reference evidence="8 9" key="1">
    <citation type="journal article" date="2020" name="Mol. Biol. Evol.">
        <title>Interspecific Gene Flow and the Evolution of Specialization in Black and White Rhinoceros.</title>
        <authorList>
            <person name="Moodley Y."/>
            <person name="Westbury M.V."/>
            <person name="Russo I.M."/>
            <person name="Gopalakrishnan S."/>
            <person name="Rakotoarivelo A."/>
            <person name="Olsen R.A."/>
            <person name="Prost S."/>
            <person name="Tunstall T."/>
            <person name="Ryder O.A."/>
            <person name="Dalen L."/>
            <person name="Bruford M.W."/>
        </authorList>
    </citation>
    <scope>NUCLEOTIDE SEQUENCE [LARGE SCALE GENOMIC DNA]</scope>
    <source>
        <strain evidence="8">SBR-YM</strain>
        <tissue evidence="8">Skin</tissue>
    </source>
</reference>
<dbReference type="AlphaFoldDB" id="A0A7J7F3N1"/>
<evidence type="ECO:0000313" key="8">
    <source>
        <dbReference type="EMBL" id="KAF5922478.1"/>
    </source>
</evidence>
<evidence type="ECO:0000256" key="6">
    <source>
        <dbReference type="PROSITE-ProRule" id="PRU00302"/>
    </source>
</evidence>
<sequence length="97" mass="10750">VGSMVFFRCRKGYHIQGSTTRTCLANLTWSGIQTECIPHACRQPETPAHADVRAIDLPTFGYTLVYTCHPGFFLAGGSEHRTCKADMKWTGKSPVCK</sequence>
<gene>
    <name evidence="8" type="ORF">HPG69_009524</name>
</gene>
<name>A0A7J7F3N1_DICBM</name>
<feature type="disulfide bond" evidence="6">
    <location>
        <begin position="9"/>
        <end position="36"/>
    </location>
</feature>
<feature type="non-terminal residue" evidence="8">
    <location>
        <position position="97"/>
    </location>
</feature>
<feature type="domain" description="Sushi" evidence="7">
    <location>
        <begin position="1"/>
        <end position="38"/>
    </location>
</feature>
<keyword evidence="5" id="KW-0325">Glycoprotein</keyword>
<dbReference type="InterPro" id="IPR000436">
    <property type="entry name" value="Sushi_SCR_CCP_dom"/>
</dbReference>
<keyword evidence="4 6" id="KW-1015">Disulfide bond</keyword>
<dbReference type="PANTHER" id="PTHR46393">
    <property type="entry name" value="SUSHI DOMAIN-CONTAINING PROTEIN"/>
    <property type="match status" value="1"/>
</dbReference>
<keyword evidence="2" id="KW-0732">Signal</keyword>
<keyword evidence="1 6" id="KW-0768">Sushi</keyword>
<evidence type="ECO:0000256" key="2">
    <source>
        <dbReference type="ARBA" id="ARBA00022729"/>
    </source>
</evidence>
<comment type="caution">
    <text evidence="8">The sequence shown here is derived from an EMBL/GenBank/DDBJ whole genome shotgun (WGS) entry which is preliminary data.</text>
</comment>
<dbReference type="FunFam" id="2.10.70.10:FF:000056">
    <property type="entry name" value="CUB and Sushi multiple domains 3"/>
    <property type="match status" value="1"/>
</dbReference>
<evidence type="ECO:0000256" key="1">
    <source>
        <dbReference type="ARBA" id="ARBA00022659"/>
    </source>
</evidence>
<dbReference type="Pfam" id="PF00084">
    <property type="entry name" value="Sushi"/>
    <property type="match status" value="2"/>
</dbReference>